<feature type="region of interest" description="Disordered" evidence="1">
    <location>
        <begin position="1"/>
        <end position="80"/>
    </location>
</feature>
<comment type="caution">
    <text evidence="2">The sequence shown here is derived from an EMBL/GenBank/DDBJ whole genome shotgun (WGS) entry which is preliminary data.</text>
</comment>
<reference evidence="3" key="1">
    <citation type="submission" date="2014-03" db="EMBL/GenBank/DDBJ databases">
        <title>The Genome Sequence of Puccinia striiformis f. sp. tritici PST-78.</title>
        <authorList>
            <consortium name="The Broad Institute Genome Sequencing Platform"/>
            <person name="Cuomo C."/>
            <person name="Hulbert S."/>
            <person name="Chen X."/>
            <person name="Walker B."/>
            <person name="Young S.K."/>
            <person name="Zeng Q."/>
            <person name="Gargeya S."/>
            <person name="Fitzgerald M."/>
            <person name="Haas B."/>
            <person name="Abouelleil A."/>
            <person name="Alvarado L."/>
            <person name="Arachchi H.M."/>
            <person name="Berlin A.M."/>
            <person name="Chapman S.B."/>
            <person name="Goldberg J."/>
            <person name="Griggs A."/>
            <person name="Gujja S."/>
            <person name="Hansen M."/>
            <person name="Howarth C."/>
            <person name="Imamovic A."/>
            <person name="Larimer J."/>
            <person name="McCowan C."/>
            <person name="Montmayeur A."/>
            <person name="Murphy C."/>
            <person name="Neiman D."/>
            <person name="Pearson M."/>
            <person name="Priest M."/>
            <person name="Roberts A."/>
            <person name="Saif S."/>
            <person name="Shea T."/>
            <person name="Sisk P."/>
            <person name="Sykes S."/>
            <person name="Wortman J."/>
            <person name="Nusbaum C."/>
            <person name="Birren B."/>
        </authorList>
    </citation>
    <scope>NUCLEOTIDE SEQUENCE [LARGE SCALE GENOMIC DNA]</scope>
    <source>
        <strain evidence="3">race PST-78</strain>
    </source>
</reference>
<accession>A0A0L0V4Z7</accession>
<dbReference type="EMBL" id="AJIL01000118">
    <property type="protein sequence ID" value="KNE94352.1"/>
    <property type="molecule type" value="Genomic_DNA"/>
</dbReference>
<proteinExistence type="predicted"/>
<sequence>MQPDLKPDEQAASAKTSISNAPSAPKADDMPASVTAAISEVPDAVSASKTDDQPGTTTSVSDVPDAPKADADKPEELLTEREVERIIGTLMTTGIYHGSFTPRTLAQVCTKLSSTHGFSGPIDMDYVETSHGVSPGHELLLGLHLQWVLSVKTEVHYYLPTYIALRHLEFDIDDKGANIGFLAHEDGVTWTLVYRTHSFGRAAQP</sequence>
<keyword evidence="3" id="KW-1185">Reference proteome</keyword>
<evidence type="ECO:0000313" key="3">
    <source>
        <dbReference type="Proteomes" id="UP000054564"/>
    </source>
</evidence>
<feature type="compositionally biased region" description="Basic and acidic residues" evidence="1">
    <location>
        <begin position="65"/>
        <end position="80"/>
    </location>
</feature>
<dbReference type="AlphaFoldDB" id="A0A0L0V4Z7"/>
<organism evidence="2 3">
    <name type="scientific">Puccinia striiformis f. sp. tritici PST-78</name>
    <dbReference type="NCBI Taxonomy" id="1165861"/>
    <lineage>
        <taxon>Eukaryota</taxon>
        <taxon>Fungi</taxon>
        <taxon>Dikarya</taxon>
        <taxon>Basidiomycota</taxon>
        <taxon>Pucciniomycotina</taxon>
        <taxon>Pucciniomycetes</taxon>
        <taxon>Pucciniales</taxon>
        <taxon>Pucciniaceae</taxon>
        <taxon>Puccinia</taxon>
    </lineage>
</organism>
<gene>
    <name evidence="2" type="ORF">PSTG_12254</name>
</gene>
<evidence type="ECO:0000256" key="1">
    <source>
        <dbReference type="SAM" id="MobiDB-lite"/>
    </source>
</evidence>
<protein>
    <submittedName>
        <fullName evidence="2">Uncharacterized protein</fullName>
    </submittedName>
</protein>
<dbReference type="OrthoDB" id="10648088at2759"/>
<name>A0A0L0V4Z7_9BASI</name>
<dbReference type="Proteomes" id="UP000054564">
    <property type="component" value="Unassembled WGS sequence"/>
</dbReference>
<feature type="compositionally biased region" description="Polar residues" evidence="1">
    <location>
        <begin position="13"/>
        <end position="22"/>
    </location>
</feature>
<evidence type="ECO:0000313" key="2">
    <source>
        <dbReference type="EMBL" id="KNE94352.1"/>
    </source>
</evidence>